<organism evidence="2 3">
    <name type="scientific">Laetiporus sulphureus 93-53</name>
    <dbReference type="NCBI Taxonomy" id="1314785"/>
    <lineage>
        <taxon>Eukaryota</taxon>
        <taxon>Fungi</taxon>
        <taxon>Dikarya</taxon>
        <taxon>Basidiomycota</taxon>
        <taxon>Agaricomycotina</taxon>
        <taxon>Agaricomycetes</taxon>
        <taxon>Polyporales</taxon>
        <taxon>Laetiporus</taxon>
    </lineage>
</organism>
<keyword evidence="1" id="KW-1133">Transmembrane helix</keyword>
<dbReference type="RefSeq" id="XP_040768688.1">
    <property type="nucleotide sequence ID" value="XM_040906162.1"/>
</dbReference>
<protein>
    <submittedName>
        <fullName evidence="2">Uncharacterized protein</fullName>
    </submittedName>
</protein>
<name>A0A165GX43_9APHY</name>
<dbReference type="InParanoid" id="A0A165GX43"/>
<feature type="transmembrane region" description="Helical" evidence="1">
    <location>
        <begin position="191"/>
        <end position="213"/>
    </location>
</feature>
<feature type="transmembrane region" description="Helical" evidence="1">
    <location>
        <begin position="22"/>
        <end position="43"/>
    </location>
</feature>
<sequence>MAECVAPSAADLWLERSRFSGFTLAAVSYGAYFIMTIQAFIAVHRGNGGSRTRRGRIALQTWKTCIAMTTDRRTIIQAYIGITFVLATLGFAGNAKYSEMIWIDLRNKDGGPAALIEDELDFWINRMTLSCYYVMEWFMQALLVNRCIIIWNRQLVVSLSMCILLLANIAMSIIVLVKANGAVFYDINVQLAYLCISVGINILYTFLVTYRLLRIRHAIRAALGPEHSATYTSVVSMLVESAALYYVLAVVYIVPFAVHSYVSNLILLGISHVQAIAQLLIILRVAAGRAFSHEVTSAVTQTRVDRPAFVHVHEITTTDTPVHLPELPPSSFMLSRVASSKRELHLDTLDTHKAED</sequence>
<evidence type="ECO:0000256" key="1">
    <source>
        <dbReference type="SAM" id="Phobius"/>
    </source>
</evidence>
<dbReference type="GeneID" id="63823191"/>
<feature type="transmembrane region" description="Helical" evidence="1">
    <location>
        <begin position="155"/>
        <end position="179"/>
    </location>
</feature>
<dbReference type="OrthoDB" id="2641762at2759"/>
<reference evidence="2 3" key="1">
    <citation type="journal article" date="2016" name="Mol. Biol. Evol.">
        <title>Comparative Genomics of Early-Diverging Mushroom-Forming Fungi Provides Insights into the Origins of Lignocellulose Decay Capabilities.</title>
        <authorList>
            <person name="Nagy L.G."/>
            <person name="Riley R."/>
            <person name="Tritt A."/>
            <person name="Adam C."/>
            <person name="Daum C."/>
            <person name="Floudas D."/>
            <person name="Sun H."/>
            <person name="Yadav J.S."/>
            <person name="Pangilinan J."/>
            <person name="Larsson K.H."/>
            <person name="Matsuura K."/>
            <person name="Barry K."/>
            <person name="Labutti K."/>
            <person name="Kuo R."/>
            <person name="Ohm R.A."/>
            <person name="Bhattacharya S.S."/>
            <person name="Shirouzu T."/>
            <person name="Yoshinaga Y."/>
            <person name="Martin F.M."/>
            <person name="Grigoriev I.V."/>
            <person name="Hibbett D.S."/>
        </authorList>
    </citation>
    <scope>NUCLEOTIDE SEQUENCE [LARGE SCALE GENOMIC DNA]</scope>
    <source>
        <strain evidence="2 3">93-53</strain>
    </source>
</reference>
<dbReference type="Proteomes" id="UP000076871">
    <property type="component" value="Unassembled WGS sequence"/>
</dbReference>
<keyword evidence="3" id="KW-1185">Reference proteome</keyword>
<evidence type="ECO:0000313" key="2">
    <source>
        <dbReference type="EMBL" id="KZT10948.1"/>
    </source>
</evidence>
<gene>
    <name evidence="2" type="ORF">LAESUDRAFT_693406</name>
</gene>
<evidence type="ECO:0000313" key="3">
    <source>
        <dbReference type="Proteomes" id="UP000076871"/>
    </source>
</evidence>
<feature type="transmembrane region" description="Helical" evidence="1">
    <location>
        <begin position="234"/>
        <end position="255"/>
    </location>
</feature>
<feature type="transmembrane region" description="Helical" evidence="1">
    <location>
        <begin position="261"/>
        <end position="283"/>
    </location>
</feature>
<feature type="transmembrane region" description="Helical" evidence="1">
    <location>
        <begin position="78"/>
        <end position="97"/>
    </location>
</feature>
<keyword evidence="1" id="KW-0472">Membrane</keyword>
<proteinExistence type="predicted"/>
<accession>A0A165GX43</accession>
<dbReference type="EMBL" id="KV427608">
    <property type="protein sequence ID" value="KZT10948.1"/>
    <property type="molecule type" value="Genomic_DNA"/>
</dbReference>
<keyword evidence="1" id="KW-0812">Transmembrane</keyword>
<dbReference type="AlphaFoldDB" id="A0A165GX43"/>